<evidence type="ECO:0000313" key="1">
    <source>
        <dbReference type="EMBL" id="KAJ8038106.1"/>
    </source>
</evidence>
<dbReference type="Proteomes" id="UP001152320">
    <property type="component" value="Chromosome 8"/>
</dbReference>
<comment type="caution">
    <text evidence="1">The sequence shown here is derived from an EMBL/GenBank/DDBJ whole genome shotgun (WGS) entry which is preliminary data.</text>
</comment>
<dbReference type="AlphaFoldDB" id="A0A9Q1C556"/>
<reference evidence="1" key="1">
    <citation type="submission" date="2021-10" db="EMBL/GenBank/DDBJ databases">
        <title>Tropical sea cucumber genome reveals ecological adaptation and Cuvierian tubules defense mechanism.</title>
        <authorList>
            <person name="Chen T."/>
        </authorList>
    </citation>
    <scope>NUCLEOTIDE SEQUENCE</scope>
    <source>
        <strain evidence="1">Nanhai2018</strain>
        <tissue evidence="1">Muscle</tissue>
    </source>
</reference>
<accession>A0A9Q1C556</accession>
<keyword evidence="2" id="KW-1185">Reference proteome</keyword>
<dbReference type="EMBL" id="JAIZAY010000008">
    <property type="protein sequence ID" value="KAJ8038106.1"/>
    <property type="molecule type" value="Genomic_DNA"/>
</dbReference>
<organism evidence="1 2">
    <name type="scientific">Holothuria leucospilota</name>
    <name type="common">Black long sea cucumber</name>
    <name type="synonym">Mertensiothuria leucospilota</name>
    <dbReference type="NCBI Taxonomy" id="206669"/>
    <lineage>
        <taxon>Eukaryota</taxon>
        <taxon>Metazoa</taxon>
        <taxon>Echinodermata</taxon>
        <taxon>Eleutherozoa</taxon>
        <taxon>Echinozoa</taxon>
        <taxon>Holothuroidea</taxon>
        <taxon>Aspidochirotacea</taxon>
        <taxon>Aspidochirotida</taxon>
        <taxon>Holothuriidae</taxon>
        <taxon>Holothuria</taxon>
    </lineage>
</organism>
<sequence>MLKYPYRKLAATRGILRGIAFVPIIEGLRQRTESPISLPHAVVTIIHAVQEIMKPDKTPRKRKKENS</sequence>
<gene>
    <name evidence="1" type="ORF">HOLleu_19089</name>
</gene>
<proteinExistence type="predicted"/>
<name>A0A9Q1C556_HOLLE</name>
<protein>
    <submittedName>
        <fullName evidence="1">Uncharacterized protein</fullName>
    </submittedName>
</protein>
<evidence type="ECO:0000313" key="2">
    <source>
        <dbReference type="Proteomes" id="UP001152320"/>
    </source>
</evidence>